<dbReference type="PANTHER" id="PTHR37834:SF2">
    <property type="entry name" value="ESTERASE, SGNH HYDROLASE-TYPE"/>
    <property type="match status" value="1"/>
</dbReference>
<evidence type="ECO:0000313" key="5">
    <source>
        <dbReference type="Proteomes" id="UP000095751"/>
    </source>
</evidence>
<dbReference type="SUPFAM" id="SSF52266">
    <property type="entry name" value="SGNH hydrolase"/>
    <property type="match status" value="1"/>
</dbReference>
<evidence type="ECO:0000313" key="4">
    <source>
        <dbReference type="EMBL" id="OEU08271.1"/>
    </source>
</evidence>
<dbReference type="AlphaFoldDB" id="A0A1E7EQN3"/>
<dbReference type="InterPro" id="IPR040794">
    <property type="entry name" value="CE2_N"/>
</dbReference>
<keyword evidence="1" id="KW-0472">Membrane</keyword>
<dbReference type="Gene3D" id="2.60.120.260">
    <property type="entry name" value="Galactose-binding domain-like"/>
    <property type="match status" value="1"/>
</dbReference>
<keyword evidence="5" id="KW-1185">Reference proteome</keyword>
<keyword evidence="1" id="KW-0812">Transmembrane</keyword>
<reference evidence="4 5" key="1">
    <citation type="submission" date="2016-09" db="EMBL/GenBank/DDBJ databases">
        <title>Extensive genetic diversity and differential bi-allelic expression allows diatom success in the polar Southern Ocean.</title>
        <authorList>
            <consortium name="DOE Joint Genome Institute"/>
            <person name="Mock T."/>
            <person name="Otillar R.P."/>
            <person name="Strauss J."/>
            <person name="Dupont C."/>
            <person name="Frickenhaus S."/>
            <person name="Maumus F."/>
            <person name="Mcmullan M."/>
            <person name="Sanges R."/>
            <person name="Schmutz J."/>
            <person name="Toseland A."/>
            <person name="Valas R."/>
            <person name="Veluchamy A."/>
            <person name="Ward B.J."/>
            <person name="Allen A."/>
            <person name="Barry K."/>
            <person name="Falciatore A."/>
            <person name="Ferrante M."/>
            <person name="Fortunato A.E."/>
            <person name="Gloeckner G."/>
            <person name="Gruber A."/>
            <person name="Hipkin R."/>
            <person name="Janech M."/>
            <person name="Kroth P."/>
            <person name="Leese F."/>
            <person name="Lindquist E."/>
            <person name="Lyon B.R."/>
            <person name="Martin J."/>
            <person name="Mayer C."/>
            <person name="Parker M."/>
            <person name="Quesneville H."/>
            <person name="Raymond J."/>
            <person name="Uhlig C."/>
            <person name="Valentin K.U."/>
            <person name="Worden A.Z."/>
            <person name="Armbrust E.V."/>
            <person name="Bowler C."/>
            <person name="Green B."/>
            <person name="Moulton V."/>
            <person name="Van Oosterhout C."/>
            <person name="Grigoriev I."/>
        </authorList>
    </citation>
    <scope>NUCLEOTIDE SEQUENCE [LARGE SCALE GENOMIC DNA]</scope>
    <source>
        <strain evidence="4 5">CCMP1102</strain>
    </source>
</reference>
<dbReference type="OrthoDB" id="426133at2759"/>
<dbReference type="Proteomes" id="UP000095751">
    <property type="component" value="Unassembled WGS sequence"/>
</dbReference>
<feature type="domain" description="SGNH hydrolase-type esterase" evidence="2">
    <location>
        <begin position="139"/>
        <end position="363"/>
    </location>
</feature>
<accession>A0A1E7EQN3</accession>
<proteinExistence type="predicted"/>
<gene>
    <name evidence="4" type="ORF">FRACYDRAFT_250060</name>
</gene>
<organism evidence="4 5">
    <name type="scientific">Fragilariopsis cylindrus CCMP1102</name>
    <dbReference type="NCBI Taxonomy" id="635003"/>
    <lineage>
        <taxon>Eukaryota</taxon>
        <taxon>Sar</taxon>
        <taxon>Stramenopiles</taxon>
        <taxon>Ochrophyta</taxon>
        <taxon>Bacillariophyta</taxon>
        <taxon>Bacillariophyceae</taxon>
        <taxon>Bacillariophycidae</taxon>
        <taxon>Bacillariales</taxon>
        <taxon>Bacillariaceae</taxon>
        <taxon>Fragilariopsis</taxon>
    </lineage>
</organism>
<evidence type="ECO:0000256" key="1">
    <source>
        <dbReference type="SAM" id="Phobius"/>
    </source>
</evidence>
<keyword evidence="1" id="KW-1133">Transmembrane helix</keyword>
<dbReference type="Pfam" id="PF17996">
    <property type="entry name" value="CE2_N"/>
    <property type="match status" value="1"/>
</dbReference>
<dbReference type="Pfam" id="PF13472">
    <property type="entry name" value="Lipase_GDSL_2"/>
    <property type="match status" value="1"/>
</dbReference>
<dbReference type="EMBL" id="KV784381">
    <property type="protein sequence ID" value="OEU08271.1"/>
    <property type="molecule type" value="Genomic_DNA"/>
</dbReference>
<dbReference type="KEGG" id="fcy:FRACYDRAFT_250060"/>
<protein>
    <submittedName>
        <fullName evidence="4">Uncharacterized protein</fullName>
    </submittedName>
</protein>
<feature type="transmembrane region" description="Helical" evidence="1">
    <location>
        <begin position="407"/>
        <end position="428"/>
    </location>
</feature>
<dbReference type="InterPro" id="IPR036514">
    <property type="entry name" value="SGNH_hydro_sf"/>
</dbReference>
<sequence length="445" mass="50449">MDDNNDLTKVHFGGRWWRNDDDDTASSMEHSWGLGTFIVRFQGSSKLVIRMKSAYSGLYYTCQIDDNSQEIKLLHDNSVEYFEVASNLVSTQEHIIRCGRNNEASWGTTIIYGLTLDRGGELLQAEDPNVDNTMIRFEAIGDSITAGFKVTSNSAYDPLTIENQDVFHTYIRSMADAWNTSDYNVIAKTGISILDHGQTDVTMPLEWSCRHFWDKWQVTCPTLWDFSNWQADVVTINLGTNDFFHGHPTQQQFREGYLSFIQDVRAKYPNALIACIEPIQHSCSIVEDNNDAVKLNIITGIVNGLEQAVNDMSDLKVIYYKTTTGNNNSDDNNNNNNNQSWLDCTTNTTDFVDYIHPTVQGNEKFATQLLQTMTKDVRRFFPEKCGGSGIFCKKTVVRLPPSLSIKIAAATAVYLFVLVLFLFSAVGVCRCRLLRRRAVQWCSRT</sequence>
<dbReference type="PANTHER" id="PTHR37834">
    <property type="entry name" value="GDSL-LIKE LIPASE/ACYLHYDROLASE DOMAIN PROTEIN (AFU_ORTHOLOGUE AFUA_2G00620)"/>
    <property type="match status" value="1"/>
</dbReference>
<dbReference type="InterPro" id="IPR052762">
    <property type="entry name" value="PCW_deacetylase/CE"/>
</dbReference>
<dbReference type="InterPro" id="IPR013830">
    <property type="entry name" value="SGNH_hydro"/>
</dbReference>
<evidence type="ECO:0000259" key="2">
    <source>
        <dbReference type="Pfam" id="PF13472"/>
    </source>
</evidence>
<dbReference type="Gene3D" id="3.40.50.1110">
    <property type="entry name" value="SGNH hydrolase"/>
    <property type="match status" value="1"/>
</dbReference>
<evidence type="ECO:0000259" key="3">
    <source>
        <dbReference type="Pfam" id="PF17996"/>
    </source>
</evidence>
<name>A0A1E7EQN3_9STRA</name>
<dbReference type="InParanoid" id="A0A1E7EQN3"/>
<feature type="domain" description="Carbohydrate esterase 2 N-terminal" evidence="3">
    <location>
        <begin position="26"/>
        <end position="125"/>
    </location>
</feature>